<dbReference type="PRINTS" id="PR01466">
    <property type="entry name" value="ARGDEIMINASE"/>
</dbReference>
<dbReference type="NCBIfam" id="TIGR01078">
    <property type="entry name" value="arcA"/>
    <property type="match status" value="1"/>
</dbReference>
<dbReference type="PANTHER" id="PTHR47271:SF3">
    <property type="entry name" value="ARGININE DEIMINASE"/>
    <property type="match status" value="1"/>
</dbReference>
<evidence type="ECO:0000313" key="10">
    <source>
        <dbReference type="EMBL" id="MCF6774414.1"/>
    </source>
</evidence>
<dbReference type="PIRSF" id="PIRSF006356">
    <property type="entry name" value="Arg_deiminase"/>
    <property type="match status" value="1"/>
</dbReference>
<protein>
    <recommendedName>
        <fullName evidence="8">Arginine deiminase</fullName>
        <shortName evidence="8">ADI</shortName>
        <ecNumber evidence="8">3.5.3.6</ecNumber>
    </recommendedName>
    <alternativeName>
        <fullName evidence="8">Arginine dihydrolase</fullName>
        <shortName evidence="8">AD</shortName>
    </alternativeName>
</protein>
<dbReference type="HAMAP" id="MF_00242">
    <property type="entry name" value="Arg_deiminase"/>
    <property type="match status" value="1"/>
</dbReference>
<keyword evidence="4 8" id="KW-0963">Cytoplasm</keyword>
<organism evidence="10 11">
    <name type="scientific">Corynebacterium parakroppenstedtii</name>
    <dbReference type="NCBI Taxonomy" id="2828363"/>
    <lineage>
        <taxon>Bacteria</taxon>
        <taxon>Bacillati</taxon>
        <taxon>Actinomycetota</taxon>
        <taxon>Actinomycetes</taxon>
        <taxon>Mycobacteriales</taxon>
        <taxon>Corynebacteriaceae</taxon>
        <taxon>Corynebacterium</taxon>
    </lineage>
</organism>
<evidence type="ECO:0000256" key="9">
    <source>
        <dbReference type="SAM" id="MobiDB-lite"/>
    </source>
</evidence>
<evidence type="ECO:0000256" key="2">
    <source>
        <dbReference type="ARBA" id="ARBA00005213"/>
    </source>
</evidence>
<dbReference type="Gene3D" id="3.75.10.10">
    <property type="entry name" value="L-arginine/glycine Amidinotransferase, Chain A"/>
    <property type="match status" value="1"/>
</dbReference>
<comment type="pathway">
    <text evidence="2 8">Amino-acid degradation; L-arginine degradation via ADI pathway; carbamoyl phosphate from L-arginine: step 1/2.</text>
</comment>
<reference evidence="10 11" key="1">
    <citation type="submission" date="2022-01" db="EMBL/GenBank/DDBJ databases">
        <title>Identification and Characterization of Corynebacterium sp.</title>
        <authorList>
            <person name="Luo Q."/>
            <person name="Qu P."/>
            <person name="Chen Q."/>
        </authorList>
    </citation>
    <scope>NUCLEOTIDE SEQUENCE [LARGE SCALE GENOMIC DNA]</scope>
    <source>
        <strain evidence="10 11">MC-12</strain>
    </source>
</reference>
<evidence type="ECO:0000256" key="6">
    <source>
        <dbReference type="ARBA" id="ARBA00022801"/>
    </source>
</evidence>
<name>A0ABS9HKS0_9CORY</name>
<gene>
    <name evidence="8 10" type="primary">arcA</name>
    <name evidence="10" type="ORF">L3H44_08350</name>
</gene>
<dbReference type="InterPro" id="IPR003876">
    <property type="entry name" value="Arg_deiminase"/>
</dbReference>
<dbReference type="EC" id="3.5.3.6" evidence="8"/>
<comment type="caution">
    <text evidence="10">The sequence shown here is derived from an EMBL/GenBank/DDBJ whole genome shotgun (WGS) entry which is preliminary data.</text>
</comment>
<keyword evidence="5 8" id="KW-0056">Arginine metabolism</keyword>
<evidence type="ECO:0000256" key="7">
    <source>
        <dbReference type="ARBA" id="ARBA00049429"/>
    </source>
</evidence>
<dbReference type="SUPFAM" id="SSF55909">
    <property type="entry name" value="Pentein"/>
    <property type="match status" value="1"/>
</dbReference>
<dbReference type="PANTHER" id="PTHR47271">
    <property type="entry name" value="ARGININE DEIMINASE"/>
    <property type="match status" value="1"/>
</dbReference>
<keyword evidence="11" id="KW-1185">Reference proteome</keyword>
<evidence type="ECO:0000256" key="5">
    <source>
        <dbReference type="ARBA" id="ARBA00022503"/>
    </source>
</evidence>
<sequence>MSSHLSLSEESNREEPNRSVHHALGTATTTTKGIPAAEDRSDGKPTIGAWSEVGTLREVLVCAPGLAHQRLTPRNCHDLLFDEMLWVDRARHDHHDFVEQMRDRGVTVLELHDLLRETVEINEAREWILERWLTPNSVGLGLAEELRGWFSSLPAERLATLLIGGLAFTDLPKEFNRSVTSALFGHRGELEFILPPLPNTQFTRDTTAWIYGGVSINPMHWAVRERETILLTAIYRFHPRFVSRDFTVWYGDPDEKNALATLEGGDIMPLGSGIVLIGMGERSSWQAISQLARSLFLQGAAERIIVAEMAPARASMHLDTVFTFCDRDVATAFMNVVEAIRPFTLLPSDKPRGFQIYREERSFIDTVTSALGLDELRIVPTGGEAFAAEREQWDDGNNVVALEPGVVMGYDRNVHTNALLREAGVEVLTINSAELGRGRGGGHCMTCPILRDPVEY</sequence>
<comment type="subcellular location">
    <subcellularLocation>
        <location evidence="1 8">Cytoplasm</location>
    </subcellularLocation>
</comment>
<evidence type="ECO:0000256" key="3">
    <source>
        <dbReference type="ARBA" id="ARBA00010206"/>
    </source>
</evidence>
<feature type="region of interest" description="Disordered" evidence="9">
    <location>
        <begin position="1"/>
        <end position="46"/>
    </location>
</feature>
<dbReference type="Pfam" id="PF02274">
    <property type="entry name" value="ADI"/>
    <property type="match status" value="1"/>
</dbReference>
<dbReference type="GeneID" id="92726586"/>
<dbReference type="RefSeq" id="WP_235428802.1">
    <property type="nucleotide sequence ID" value="NZ_JAFFSY010000002.1"/>
</dbReference>
<dbReference type="NCBIfam" id="NF002381">
    <property type="entry name" value="PRK01388.1"/>
    <property type="match status" value="1"/>
</dbReference>
<proteinExistence type="inferred from homology"/>
<dbReference type="EMBL" id="JAKJKU010000003">
    <property type="protein sequence ID" value="MCF6774414.1"/>
    <property type="molecule type" value="Genomic_DNA"/>
</dbReference>
<accession>A0ABS9HKS0</accession>
<evidence type="ECO:0000256" key="4">
    <source>
        <dbReference type="ARBA" id="ARBA00022490"/>
    </source>
</evidence>
<dbReference type="Proteomes" id="UP001200604">
    <property type="component" value="Unassembled WGS sequence"/>
</dbReference>
<dbReference type="GO" id="GO:0016990">
    <property type="term" value="F:arginine deiminase activity"/>
    <property type="evidence" value="ECO:0007669"/>
    <property type="project" value="UniProtKB-EC"/>
</dbReference>
<evidence type="ECO:0000313" key="11">
    <source>
        <dbReference type="Proteomes" id="UP001200604"/>
    </source>
</evidence>
<feature type="active site" description="Amidino-cysteine intermediate" evidence="8">
    <location>
        <position position="444"/>
    </location>
</feature>
<evidence type="ECO:0000256" key="1">
    <source>
        <dbReference type="ARBA" id="ARBA00004496"/>
    </source>
</evidence>
<dbReference type="Gene3D" id="1.10.3930.10">
    <property type="entry name" value="Arginine deiminase"/>
    <property type="match status" value="1"/>
</dbReference>
<comment type="similarity">
    <text evidence="3 8">Belongs to the arginine deiminase family.</text>
</comment>
<keyword evidence="6 8" id="KW-0378">Hydrolase</keyword>
<evidence type="ECO:0000256" key="8">
    <source>
        <dbReference type="HAMAP-Rule" id="MF_00242"/>
    </source>
</evidence>
<comment type="catalytic activity">
    <reaction evidence="7 8">
        <text>L-arginine + H2O = L-citrulline + NH4(+)</text>
        <dbReference type="Rhea" id="RHEA:19597"/>
        <dbReference type="ChEBI" id="CHEBI:15377"/>
        <dbReference type="ChEBI" id="CHEBI:28938"/>
        <dbReference type="ChEBI" id="CHEBI:32682"/>
        <dbReference type="ChEBI" id="CHEBI:57743"/>
        <dbReference type="EC" id="3.5.3.6"/>
    </reaction>
</comment>